<accession>A0A4Y2C590</accession>
<gene>
    <name evidence="1" type="ORF">AVEN_111604_1</name>
</gene>
<dbReference type="Proteomes" id="UP000499080">
    <property type="component" value="Unassembled WGS sequence"/>
</dbReference>
<keyword evidence="2" id="KW-1185">Reference proteome</keyword>
<evidence type="ECO:0000313" key="1">
    <source>
        <dbReference type="EMBL" id="GBL98474.1"/>
    </source>
</evidence>
<reference evidence="1 2" key="1">
    <citation type="journal article" date="2019" name="Sci. Rep.">
        <title>Orb-weaving spider Araneus ventricosus genome elucidates the spidroin gene catalogue.</title>
        <authorList>
            <person name="Kono N."/>
            <person name="Nakamura H."/>
            <person name="Ohtoshi R."/>
            <person name="Moran D.A.P."/>
            <person name="Shinohara A."/>
            <person name="Yoshida Y."/>
            <person name="Fujiwara M."/>
            <person name="Mori M."/>
            <person name="Tomita M."/>
            <person name="Arakawa K."/>
        </authorList>
    </citation>
    <scope>NUCLEOTIDE SEQUENCE [LARGE SCALE GENOMIC DNA]</scope>
</reference>
<dbReference type="EMBL" id="BGPR01000140">
    <property type="protein sequence ID" value="GBL98474.1"/>
    <property type="molecule type" value="Genomic_DNA"/>
</dbReference>
<sequence length="109" mass="12516">MLQSFDDFSQWKLLTISRRYAVAVISNERSEETENPITPVQLLPTRKVSVKYRKCQHLSGTASGRQAGRTSTSRSQRNFLPPEFIKLERLLNKYQAHDSINVTVVISLH</sequence>
<evidence type="ECO:0000313" key="2">
    <source>
        <dbReference type="Proteomes" id="UP000499080"/>
    </source>
</evidence>
<organism evidence="1 2">
    <name type="scientific">Araneus ventricosus</name>
    <name type="common">Orbweaver spider</name>
    <name type="synonym">Epeira ventricosa</name>
    <dbReference type="NCBI Taxonomy" id="182803"/>
    <lineage>
        <taxon>Eukaryota</taxon>
        <taxon>Metazoa</taxon>
        <taxon>Ecdysozoa</taxon>
        <taxon>Arthropoda</taxon>
        <taxon>Chelicerata</taxon>
        <taxon>Arachnida</taxon>
        <taxon>Araneae</taxon>
        <taxon>Araneomorphae</taxon>
        <taxon>Entelegynae</taxon>
        <taxon>Araneoidea</taxon>
        <taxon>Araneidae</taxon>
        <taxon>Araneus</taxon>
    </lineage>
</organism>
<protein>
    <submittedName>
        <fullName evidence="1">Uncharacterized protein</fullName>
    </submittedName>
</protein>
<dbReference type="AlphaFoldDB" id="A0A4Y2C590"/>
<name>A0A4Y2C590_ARAVE</name>
<proteinExistence type="predicted"/>
<comment type="caution">
    <text evidence="1">The sequence shown here is derived from an EMBL/GenBank/DDBJ whole genome shotgun (WGS) entry which is preliminary data.</text>
</comment>